<dbReference type="NCBIfam" id="NF003445">
    <property type="entry name" value="PRK04987.1"/>
    <property type="match status" value="1"/>
</dbReference>
<comment type="function">
    <text evidence="5">Two distinct, membrane-bound, FAD-containing enzymes are responsible for the catalysis of fumarate and succinate interconversion; fumarate reductase is used in anaerobic growth, and succinate dehydrogenase is used in aerobic growth. Anchors the catalytic components of the fumarate reductase complex to the cell inner membrane, binds quinones.</text>
</comment>
<feature type="transmembrane region" description="Helical" evidence="5">
    <location>
        <begin position="75"/>
        <end position="95"/>
    </location>
</feature>
<organism evidence="6 7">
    <name type="scientific">Rahnella inusitata</name>
    <dbReference type="NCBI Taxonomy" id="58169"/>
    <lineage>
        <taxon>Bacteria</taxon>
        <taxon>Pseudomonadati</taxon>
        <taxon>Pseudomonadota</taxon>
        <taxon>Gammaproteobacteria</taxon>
        <taxon>Enterobacterales</taxon>
        <taxon>Yersiniaceae</taxon>
        <taxon>Rahnella</taxon>
    </lineage>
</organism>
<dbReference type="EMBL" id="RAHG01000018">
    <property type="protein sequence ID" value="RJT09327.1"/>
    <property type="molecule type" value="Genomic_DNA"/>
</dbReference>
<dbReference type="InterPro" id="IPR034804">
    <property type="entry name" value="SQR/QFR_C/D"/>
</dbReference>
<comment type="similarity">
    <text evidence="5">Belongs to the FrdC family.</text>
</comment>
<name>A0ABX9NUJ5_9GAMM</name>
<sequence length="138" mass="15818">MTTQNQRTASKRKPYVREMKASWWQRLPFYRFYMLREGTSVPAVWFSLLLLAGLFSLRHGPESWEGFVNFLQNPIVMLINLIALLAALLHTKTWFELAPKASIIIVKDRKMGPEPIIAGFWGVTVVVTLVILAIALFL</sequence>
<keyword evidence="4 5" id="KW-0472">Membrane</keyword>
<dbReference type="InterPro" id="IPR003510">
    <property type="entry name" value="Fumarate_red_C"/>
</dbReference>
<dbReference type="GeneID" id="88079188"/>
<comment type="subunit">
    <text evidence="5">Part of an enzyme complex containing four subunits: a flavoprotein (FrdA), an iron-sulfur protein (FrdB), and two hydrophobic anchor proteins (FrdC and FrdD).</text>
</comment>
<gene>
    <name evidence="5 6" type="primary">frdC</name>
    <name evidence="6" type="ORF">D5396_21700</name>
</gene>
<keyword evidence="2 5" id="KW-0812">Transmembrane</keyword>
<evidence type="ECO:0000256" key="2">
    <source>
        <dbReference type="ARBA" id="ARBA00022692"/>
    </source>
</evidence>
<feature type="transmembrane region" description="Helical" evidence="5">
    <location>
        <begin position="116"/>
        <end position="137"/>
    </location>
</feature>
<keyword evidence="1 5" id="KW-1003">Cell membrane</keyword>
<dbReference type="Pfam" id="PF02300">
    <property type="entry name" value="Fumarate_red_C"/>
    <property type="match status" value="1"/>
</dbReference>
<evidence type="ECO:0000256" key="4">
    <source>
        <dbReference type="ARBA" id="ARBA00023136"/>
    </source>
</evidence>
<protein>
    <recommendedName>
        <fullName evidence="5">Fumarate reductase subunit C</fullName>
    </recommendedName>
    <alternativeName>
        <fullName evidence="5">Fumarate reductase 15 kDa hydrophobic protein</fullName>
    </alternativeName>
    <alternativeName>
        <fullName evidence="5">Quinol-fumarate reductase subunit C</fullName>
        <shortName evidence="5">QFR subunit C</shortName>
    </alternativeName>
</protein>
<accession>A0ABX9NUJ5</accession>
<evidence type="ECO:0000313" key="7">
    <source>
        <dbReference type="Proteomes" id="UP000284119"/>
    </source>
</evidence>
<evidence type="ECO:0000256" key="5">
    <source>
        <dbReference type="HAMAP-Rule" id="MF_00708"/>
    </source>
</evidence>
<dbReference type="SUPFAM" id="SSF81343">
    <property type="entry name" value="Fumarate reductase respiratory complex transmembrane subunits"/>
    <property type="match status" value="1"/>
</dbReference>
<evidence type="ECO:0000313" key="6">
    <source>
        <dbReference type="EMBL" id="RJT09327.1"/>
    </source>
</evidence>
<keyword evidence="3 5" id="KW-1133">Transmembrane helix</keyword>
<evidence type="ECO:0000256" key="3">
    <source>
        <dbReference type="ARBA" id="ARBA00022989"/>
    </source>
</evidence>
<keyword evidence="7" id="KW-1185">Reference proteome</keyword>
<reference evidence="6 7" key="1">
    <citation type="submission" date="2018-09" db="EMBL/GenBank/DDBJ databases">
        <authorList>
            <person name="Le Fleche-Mateos A."/>
        </authorList>
    </citation>
    <scope>NUCLEOTIDE SEQUENCE [LARGE SCALE GENOMIC DNA]</scope>
    <source>
        <strain evidence="6 7">DSM 30078</strain>
    </source>
</reference>
<dbReference type="CDD" id="cd00546">
    <property type="entry name" value="QFR_TypeD_subunitC"/>
    <property type="match status" value="1"/>
</dbReference>
<proteinExistence type="inferred from homology"/>
<dbReference type="PIRSF" id="PIRSF000180">
    <property type="entry name" value="FrdC"/>
    <property type="match status" value="1"/>
</dbReference>
<feature type="transmembrane region" description="Helical" evidence="5">
    <location>
        <begin position="33"/>
        <end position="55"/>
    </location>
</feature>
<comment type="caution">
    <text evidence="6">The sequence shown here is derived from an EMBL/GenBank/DDBJ whole genome shotgun (WGS) entry which is preliminary data.</text>
</comment>
<dbReference type="RefSeq" id="WP_112167962.1">
    <property type="nucleotide sequence ID" value="NZ_CBCPIW010000017.1"/>
</dbReference>
<dbReference type="HAMAP" id="MF_00708">
    <property type="entry name" value="Fumarate_red_C"/>
    <property type="match status" value="1"/>
</dbReference>
<dbReference type="Proteomes" id="UP000284119">
    <property type="component" value="Unassembled WGS sequence"/>
</dbReference>
<dbReference type="Gene3D" id="1.20.1300.10">
    <property type="entry name" value="Fumarate reductase/succinate dehydrogenase, transmembrane subunit"/>
    <property type="match status" value="1"/>
</dbReference>
<evidence type="ECO:0000256" key="1">
    <source>
        <dbReference type="ARBA" id="ARBA00022475"/>
    </source>
</evidence>
<comment type="subcellular location">
    <subcellularLocation>
        <location evidence="5">Cell membrane</location>
        <topology evidence="5">Multi-pass membrane protein</topology>
    </subcellularLocation>
</comment>